<feature type="region of interest" description="Disordered" evidence="1">
    <location>
        <begin position="14"/>
        <end position="36"/>
    </location>
</feature>
<evidence type="ECO:0000313" key="2">
    <source>
        <dbReference type="EMBL" id="PNI61468.1"/>
    </source>
</evidence>
<evidence type="ECO:0000256" key="1">
    <source>
        <dbReference type="SAM" id="MobiDB-lite"/>
    </source>
</evidence>
<proteinExistence type="predicted"/>
<dbReference type="EMBL" id="NBAG03000249">
    <property type="protein sequence ID" value="PNI61468.1"/>
    <property type="molecule type" value="Genomic_DNA"/>
</dbReference>
<dbReference type="AlphaFoldDB" id="A0A2J8MPM0"/>
<dbReference type="Proteomes" id="UP000236370">
    <property type="component" value="Unassembled WGS sequence"/>
</dbReference>
<comment type="caution">
    <text evidence="2">The sequence shown here is derived from an EMBL/GenBank/DDBJ whole genome shotgun (WGS) entry which is preliminary data.</text>
</comment>
<gene>
    <name evidence="2" type="ORF">CK820_G0018616</name>
</gene>
<organism evidence="2 3">
    <name type="scientific">Pan troglodytes</name>
    <name type="common">Chimpanzee</name>
    <dbReference type="NCBI Taxonomy" id="9598"/>
    <lineage>
        <taxon>Eukaryota</taxon>
        <taxon>Metazoa</taxon>
        <taxon>Chordata</taxon>
        <taxon>Craniata</taxon>
        <taxon>Vertebrata</taxon>
        <taxon>Euteleostomi</taxon>
        <taxon>Mammalia</taxon>
        <taxon>Eutheria</taxon>
        <taxon>Euarchontoglires</taxon>
        <taxon>Primates</taxon>
        <taxon>Haplorrhini</taxon>
        <taxon>Catarrhini</taxon>
        <taxon>Hominidae</taxon>
        <taxon>Pan</taxon>
    </lineage>
</organism>
<evidence type="ECO:0000313" key="3">
    <source>
        <dbReference type="Proteomes" id="UP000236370"/>
    </source>
</evidence>
<accession>A0A2J8MPM0</accession>
<sequence length="36" mass="3828">GWTEGPGGKFAWKLHHQHQSASLPGITSIRETKGAG</sequence>
<reference evidence="2 3" key="1">
    <citation type="submission" date="2017-12" db="EMBL/GenBank/DDBJ databases">
        <title>High-resolution comparative analysis of great ape genomes.</title>
        <authorList>
            <person name="Pollen A."/>
            <person name="Hastie A."/>
            <person name="Hormozdiari F."/>
            <person name="Dougherty M."/>
            <person name="Liu R."/>
            <person name="Chaisson M."/>
            <person name="Hoppe E."/>
            <person name="Hill C."/>
            <person name="Pang A."/>
            <person name="Hillier L."/>
            <person name="Baker C."/>
            <person name="Armstrong J."/>
            <person name="Shendure J."/>
            <person name="Paten B."/>
            <person name="Wilson R."/>
            <person name="Chao H."/>
            <person name="Schneider V."/>
            <person name="Ventura M."/>
            <person name="Kronenberg Z."/>
            <person name="Murali S."/>
            <person name="Gordon D."/>
            <person name="Cantsilieris S."/>
            <person name="Munson K."/>
            <person name="Nelson B."/>
            <person name="Raja A."/>
            <person name="Underwood J."/>
            <person name="Diekhans M."/>
            <person name="Fiddes I."/>
            <person name="Haussler D."/>
            <person name="Eichler E."/>
        </authorList>
    </citation>
    <scope>NUCLEOTIDE SEQUENCE [LARGE SCALE GENOMIC DNA]</scope>
    <source>
        <strain evidence="2">Yerkes chimp pedigree #C0471</strain>
    </source>
</reference>
<protein>
    <submittedName>
        <fullName evidence="2">LAMA3 isoform 14</fullName>
    </submittedName>
</protein>
<name>A0A2J8MPM0_PANTR</name>
<feature type="non-terminal residue" evidence="2">
    <location>
        <position position="1"/>
    </location>
</feature>